<dbReference type="SMART" id="SM00342">
    <property type="entry name" value="HTH_ARAC"/>
    <property type="match status" value="1"/>
</dbReference>
<evidence type="ECO:0000259" key="10">
    <source>
        <dbReference type="PROSITE" id="PS50110"/>
    </source>
</evidence>
<dbReference type="PROSITE" id="PS00041">
    <property type="entry name" value="HTH_ARAC_FAMILY_1"/>
    <property type="match status" value="1"/>
</dbReference>
<dbReference type="InterPro" id="IPR018060">
    <property type="entry name" value="HTH_AraC"/>
</dbReference>
<feature type="domain" description="HTH araC/xylS-type" evidence="9">
    <location>
        <begin position="427"/>
        <end position="525"/>
    </location>
</feature>
<dbReference type="STRING" id="284581.AMD01_00220"/>
<evidence type="ECO:0000256" key="2">
    <source>
        <dbReference type="ARBA" id="ARBA00022490"/>
    </source>
</evidence>
<dbReference type="Gene3D" id="3.40.50.2300">
    <property type="match status" value="1"/>
</dbReference>
<dbReference type="GO" id="GO:0003700">
    <property type="term" value="F:DNA-binding transcription factor activity"/>
    <property type="evidence" value="ECO:0007669"/>
    <property type="project" value="InterPro"/>
</dbReference>
<dbReference type="GO" id="GO:0005737">
    <property type="term" value="C:cytoplasm"/>
    <property type="evidence" value="ECO:0007669"/>
    <property type="project" value="UniProtKB-SubCell"/>
</dbReference>
<dbReference type="PROSITE" id="PS50110">
    <property type="entry name" value="RESPONSE_REGULATORY"/>
    <property type="match status" value="1"/>
</dbReference>
<gene>
    <name evidence="11" type="ORF">AMD01_00220</name>
</gene>
<dbReference type="Pfam" id="PF12833">
    <property type="entry name" value="HTH_18"/>
    <property type="match status" value="1"/>
</dbReference>
<dbReference type="SUPFAM" id="SSF52172">
    <property type="entry name" value="CheY-like"/>
    <property type="match status" value="1"/>
</dbReference>
<organism evidence="11 12">
    <name type="scientific">Priestia koreensis</name>
    <dbReference type="NCBI Taxonomy" id="284581"/>
    <lineage>
        <taxon>Bacteria</taxon>
        <taxon>Bacillati</taxon>
        <taxon>Bacillota</taxon>
        <taxon>Bacilli</taxon>
        <taxon>Bacillales</taxon>
        <taxon>Bacillaceae</taxon>
        <taxon>Priestia</taxon>
    </lineage>
</organism>
<dbReference type="InterPro" id="IPR011006">
    <property type="entry name" value="CheY-like_superfamily"/>
</dbReference>
<keyword evidence="7" id="KW-0804">Transcription</keyword>
<comment type="caution">
    <text evidence="11">The sequence shown here is derived from an EMBL/GenBank/DDBJ whole genome shotgun (WGS) entry which is preliminary data.</text>
</comment>
<dbReference type="OrthoDB" id="159632at2"/>
<keyword evidence="2" id="KW-0963">Cytoplasm</keyword>
<evidence type="ECO:0000313" key="12">
    <source>
        <dbReference type="Proteomes" id="UP000037558"/>
    </source>
</evidence>
<dbReference type="CDD" id="cd17536">
    <property type="entry name" value="REC_YesN-like"/>
    <property type="match status" value="1"/>
</dbReference>
<accession>A0A0M0LGM1</accession>
<protein>
    <submittedName>
        <fullName evidence="11">AraC family transcriptional regulator</fullName>
    </submittedName>
</protein>
<evidence type="ECO:0000256" key="8">
    <source>
        <dbReference type="PROSITE-ProRule" id="PRU00169"/>
    </source>
</evidence>
<dbReference type="Pfam" id="PF17853">
    <property type="entry name" value="GGDEF_2"/>
    <property type="match status" value="1"/>
</dbReference>
<feature type="modified residue" description="4-aspartylphosphate" evidence="8">
    <location>
        <position position="54"/>
    </location>
</feature>
<dbReference type="SUPFAM" id="SSF46689">
    <property type="entry name" value="Homeodomain-like"/>
    <property type="match status" value="1"/>
</dbReference>
<dbReference type="PANTHER" id="PTHR42713">
    <property type="entry name" value="HISTIDINE KINASE-RELATED"/>
    <property type="match status" value="1"/>
</dbReference>
<dbReference type="InterPro" id="IPR051552">
    <property type="entry name" value="HptR"/>
</dbReference>
<dbReference type="InterPro" id="IPR018062">
    <property type="entry name" value="HTH_AraC-typ_CS"/>
</dbReference>
<comment type="subcellular location">
    <subcellularLocation>
        <location evidence="1">Cytoplasm</location>
    </subcellularLocation>
</comment>
<reference evidence="12" key="1">
    <citation type="submission" date="2015-08" db="EMBL/GenBank/DDBJ databases">
        <title>Fjat-14210 dsm16467.</title>
        <authorList>
            <person name="Liu B."/>
            <person name="Wang J."/>
            <person name="Zhu Y."/>
            <person name="Liu G."/>
            <person name="Chen Q."/>
            <person name="Chen Z."/>
            <person name="Lan J."/>
            <person name="Che J."/>
            <person name="Ge C."/>
            <person name="Shi H."/>
            <person name="Pan Z."/>
            <person name="Liu X."/>
        </authorList>
    </citation>
    <scope>NUCLEOTIDE SEQUENCE [LARGE SCALE GENOMIC DNA]</scope>
    <source>
        <strain evidence="12">DSM 16467</strain>
    </source>
</reference>
<evidence type="ECO:0000256" key="7">
    <source>
        <dbReference type="ARBA" id="ARBA00023163"/>
    </source>
</evidence>
<keyword evidence="4" id="KW-0902">Two-component regulatory system</keyword>
<evidence type="ECO:0000256" key="3">
    <source>
        <dbReference type="ARBA" id="ARBA00022553"/>
    </source>
</evidence>
<dbReference type="EMBL" id="LILC01000002">
    <property type="protein sequence ID" value="KOO50235.1"/>
    <property type="molecule type" value="Genomic_DNA"/>
</dbReference>
<evidence type="ECO:0000256" key="6">
    <source>
        <dbReference type="ARBA" id="ARBA00023125"/>
    </source>
</evidence>
<dbReference type="GO" id="GO:0043565">
    <property type="term" value="F:sequence-specific DNA binding"/>
    <property type="evidence" value="ECO:0007669"/>
    <property type="project" value="InterPro"/>
</dbReference>
<dbReference type="PROSITE" id="PS01124">
    <property type="entry name" value="HTH_ARAC_FAMILY_2"/>
    <property type="match status" value="1"/>
</dbReference>
<dbReference type="Proteomes" id="UP000037558">
    <property type="component" value="Unassembled WGS sequence"/>
</dbReference>
<evidence type="ECO:0000256" key="1">
    <source>
        <dbReference type="ARBA" id="ARBA00004496"/>
    </source>
</evidence>
<evidence type="ECO:0000259" key="9">
    <source>
        <dbReference type="PROSITE" id="PS01124"/>
    </source>
</evidence>
<proteinExistence type="predicted"/>
<dbReference type="Gene3D" id="1.10.10.60">
    <property type="entry name" value="Homeodomain-like"/>
    <property type="match status" value="2"/>
</dbReference>
<keyword evidence="6" id="KW-0238">DNA-binding</keyword>
<dbReference type="GO" id="GO:0000160">
    <property type="term" value="P:phosphorelay signal transduction system"/>
    <property type="evidence" value="ECO:0007669"/>
    <property type="project" value="UniProtKB-KW"/>
</dbReference>
<evidence type="ECO:0000256" key="4">
    <source>
        <dbReference type="ARBA" id="ARBA00023012"/>
    </source>
</evidence>
<sequence>MRALIVDDEQHVREGIRLLGEWEQHQITQLLEAENGEEAIHLIELYKPEIIFTDMKMPQMDGISLLEWIKSNHPSSKTIVVTGYDDYHYMRKAIHFGSADYILKPVDPEILNHTISNAVAEWKKEQAERQRDNSSYQLINEMKPLYRDRKLTQLMNNQKVNQSTVEEFGFHLSQRYQVAIIRVDLHIIQVFQGDRDLAYFSILNVMNEILQKKQCGVAFRYLSNKGEIVLIMWDHLSEFIHILQTIHHTIKRTMEVTCLMAVGTVVDSPDKLMNSYEHAKQVMLSTNVFDRKAEKIYEENEKLAVGHVLHLVDYSTQIEDAIQFGDIQLFSTIIEQIMMTFREVNYLALGQLLHVEKEYQLMSFHAYKNYRTPFKLREQNEKVIELFYDDLGQFQIDRYIEQKKREIALFLKITKRETKKKNRDVIYEIEQFLQQNFVRDVKLQEISDRFYLSREYISRRFKQQFNENISDYLVKIRMQKAKHLLQNEQLKVYEVANMTGYQDDKYFRKVFKKIEGITPNEYRSSYLKSRSH</sequence>
<dbReference type="PATRIC" id="fig|284581.3.peg.277"/>
<dbReference type="InterPro" id="IPR001789">
    <property type="entry name" value="Sig_transdc_resp-reg_receiver"/>
</dbReference>
<dbReference type="InterPro" id="IPR020449">
    <property type="entry name" value="Tscrpt_reg_AraC-type_HTH"/>
</dbReference>
<feature type="domain" description="Response regulatory" evidence="10">
    <location>
        <begin position="2"/>
        <end position="119"/>
    </location>
</feature>
<dbReference type="PANTHER" id="PTHR42713:SF3">
    <property type="entry name" value="TRANSCRIPTIONAL REGULATORY PROTEIN HPTR"/>
    <property type="match status" value="1"/>
</dbReference>
<evidence type="ECO:0000313" key="11">
    <source>
        <dbReference type="EMBL" id="KOO50235.1"/>
    </source>
</evidence>
<dbReference type="InterPro" id="IPR041522">
    <property type="entry name" value="CdaR_GGDEF"/>
</dbReference>
<dbReference type="SMART" id="SM00448">
    <property type="entry name" value="REC"/>
    <property type="match status" value="1"/>
</dbReference>
<keyword evidence="3 8" id="KW-0597">Phosphoprotein</keyword>
<evidence type="ECO:0000256" key="5">
    <source>
        <dbReference type="ARBA" id="ARBA00023015"/>
    </source>
</evidence>
<dbReference type="AlphaFoldDB" id="A0A0M0LGM1"/>
<dbReference type="Pfam" id="PF00072">
    <property type="entry name" value="Response_reg"/>
    <property type="match status" value="1"/>
</dbReference>
<keyword evidence="5" id="KW-0805">Transcription regulation</keyword>
<dbReference type="PRINTS" id="PR00032">
    <property type="entry name" value="HTHARAC"/>
</dbReference>
<dbReference type="InterPro" id="IPR009057">
    <property type="entry name" value="Homeodomain-like_sf"/>
</dbReference>
<dbReference type="RefSeq" id="WP_053399380.1">
    <property type="nucleotide sequence ID" value="NZ_LILC01000002.1"/>
</dbReference>
<name>A0A0M0LGM1_9BACI</name>
<keyword evidence="12" id="KW-1185">Reference proteome</keyword>